<feature type="non-terminal residue" evidence="3">
    <location>
        <position position="1"/>
    </location>
</feature>
<keyword evidence="4" id="KW-1185">Reference proteome</keyword>
<dbReference type="Gene3D" id="3.40.50.1460">
    <property type="match status" value="1"/>
</dbReference>
<dbReference type="GO" id="GO:0004197">
    <property type="term" value="F:cysteine-type endopeptidase activity"/>
    <property type="evidence" value="ECO:0007669"/>
    <property type="project" value="InterPro"/>
</dbReference>
<dbReference type="EMBL" id="JAUEPU010000002">
    <property type="protein sequence ID" value="KAK0505503.1"/>
    <property type="molecule type" value="Genomic_DNA"/>
</dbReference>
<comment type="similarity">
    <text evidence="1">Belongs to the peptidase C14B family.</text>
</comment>
<dbReference type="Proteomes" id="UP001175228">
    <property type="component" value="Unassembled WGS sequence"/>
</dbReference>
<name>A0AA39QM61_9AGAR</name>
<feature type="domain" description="Peptidase C14 caspase" evidence="2">
    <location>
        <begin position="3"/>
        <end position="122"/>
    </location>
</feature>
<dbReference type="PANTHER" id="PTHR48104">
    <property type="entry name" value="METACASPASE-4"/>
    <property type="match status" value="1"/>
</dbReference>
<dbReference type="Pfam" id="PF00656">
    <property type="entry name" value="Peptidase_C14"/>
    <property type="match status" value="1"/>
</dbReference>
<gene>
    <name evidence="3" type="ORF">EDD18DRAFT_1400005</name>
</gene>
<evidence type="ECO:0000313" key="3">
    <source>
        <dbReference type="EMBL" id="KAK0505503.1"/>
    </source>
</evidence>
<dbReference type="PANTHER" id="PTHR48104:SF30">
    <property type="entry name" value="METACASPASE-1"/>
    <property type="match status" value="1"/>
</dbReference>
<organism evidence="3 4">
    <name type="scientific">Armillaria luteobubalina</name>
    <dbReference type="NCBI Taxonomy" id="153913"/>
    <lineage>
        <taxon>Eukaryota</taxon>
        <taxon>Fungi</taxon>
        <taxon>Dikarya</taxon>
        <taxon>Basidiomycota</taxon>
        <taxon>Agaricomycotina</taxon>
        <taxon>Agaricomycetes</taxon>
        <taxon>Agaricomycetidae</taxon>
        <taxon>Agaricales</taxon>
        <taxon>Marasmiineae</taxon>
        <taxon>Physalacriaceae</taxon>
        <taxon>Armillaria</taxon>
    </lineage>
</organism>
<accession>A0AA39QM61</accession>
<dbReference type="InterPro" id="IPR011600">
    <property type="entry name" value="Pept_C14_caspase"/>
</dbReference>
<proteinExistence type="inferred from homology"/>
<dbReference type="GO" id="GO:0006508">
    <property type="term" value="P:proteolysis"/>
    <property type="evidence" value="ECO:0007669"/>
    <property type="project" value="InterPro"/>
</dbReference>
<protein>
    <recommendedName>
        <fullName evidence="2">Peptidase C14 caspase domain-containing protein</fullName>
    </recommendedName>
</protein>
<comment type="caution">
    <text evidence="3">The sequence shown here is derived from an EMBL/GenBank/DDBJ whole genome shotgun (WGS) entry which is preliminary data.</text>
</comment>
<feature type="non-terminal residue" evidence="3">
    <location>
        <position position="175"/>
    </location>
</feature>
<sequence>ASRSWAVVIGIDAYESISPLKSSMTDAQSFWEYLTTNLGVPGIRIQLLLGSKKRTSPESSKFRDDPMYPSHVHITTMLLSLIDNPDIKKGDNIIIYYAGHGSSYQCSDYNDVKNADYHEIGPESTGYIEALCPIDHDTVDENGNTIPDISDREFNTILTLISQAKGNHITIILDC</sequence>
<evidence type="ECO:0000313" key="4">
    <source>
        <dbReference type="Proteomes" id="UP001175228"/>
    </source>
</evidence>
<evidence type="ECO:0000259" key="2">
    <source>
        <dbReference type="Pfam" id="PF00656"/>
    </source>
</evidence>
<evidence type="ECO:0000256" key="1">
    <source>
        <dbReference type="ARBA" id="ARBA00009005"/>
    </source>
</evidence>
<reference evidence="3" key="1">
    <citation type="submission" date="2023-06" db="EMBL/GenBank/DDBJ databases">
        <authorList>
            <consortium name="Lawrence Berkeley National Laboratory"/>
            <person name="Ahrendt S."/>
            <person name="Sahu N."/>
            <person name="Indic B."/>
            <person name="Wong-Bajracharya J."/>
            <person name="Merenyi Z."/>
            <person name="Ke H.-M."/>
            <person name="Monk M."/>
            <person name="Kocsube S."/>
            <person name="Drula E."/>
            <person name="Lipzen A."/>
            <person name="Balint B."/>
            <person name="Henrissat B."/>
            <person name="Andreopoulos B."/>
            <person name="Martin F.M."/>
            <person name="Harder C.B."/>
            <person name="Rigling D."/>
            <person name="Ford K.L."/>
            <person name="Foster G.D."/>
            <person name="Pangilinan J."/>
            <person name="Papanicolaou A."/>
            <person name="Barry K."/>
            <person name="LaButti K."/>
            <person name="Viragh M."/>
            <person name="Koriabine M."/>
            <person name="Yan M."/>
            <person name="Riley R."/>
            <person name="Champramary S."/>
            <person name="Plett K.L."/>
            <person name="Tsai I.J."/>
            <person name="Slot J."/>
            <person name="Sipos G."/>
            <person name="Plett J."/>
            <person name="Nagy L.G."/>
            <person name="Grigoriev I.V."/>
        </authorList>
    </citation>
    <scope>NUCLEOTIDE SEQUENCE</scope>
    <source>
        <strain evidence="3">HWK02</strain>
    </source>
</reference>
<dbReference type="GO" id="GO:0005737">
    <property type="term" value="C:cytoplasm"/>
    <property type="evidence" value="ECO:0007669"/>
    <property type="project" value="TreeGrafter"/>
</dbReference>
<dbReference type="AlphaFoldDB" id="A0AA39QM61"/>
<dbReference type="InterPro" id="IPR050452">
    <property type="entry name" value="Metacaspase"/>
</dbReference>